<evidence type="ECO:0000313" key="12">
    <source>
        <dbReference type="Proteomes" id="UP000176547"/>
    </source>
</evidence>
<dbReference type="SUPFAM" id="SSF52374">
    <property type="entry name" value="Nucleotidylyl transferase"/>
    <property type="match status" value="1"/>
</dbReference>
<dbReference type="GO" id="GO:0005524">
    <property type="term" value="F:ATP binding"/>
    <property type="evidence" value="ECO:0007669"/>
    <property type="project" value="UniProtKB-UniRule"/>
</dbReference>
<dbReference type="Pfam" id="PF09334">
    <property type="entry name" value="tRNA-synt_1g"/>
    <property type="match status" value="1"/>
</dbReference>
<dbReference type="NCBIfam" id="TIGR00398">
    <property type="entry name" value="metG"/>
    <property type="match status" value="1"/>
</dbReference>
<keyword evidence="2 7" id="KW-0436">Ligase</keyword>
<dbReference type="EC" id="6.1.1.10" evidence="7"/>
<evidence type="ECO:0000256" key="2">
    <source>
        <dbReference type="ARBA" id="ARBA00022598"/>
    </source>
</evidence>
<dbReference type="InterPro" id="IPR033911">
    <property type="entry name" value="MetRS_core"/>
</dbReference>
<dbReference type="InterPro" id="IPR041872">
    <property type="entry name" value="Anticodon_Met"/>
</dbReference>
<feature type="domain" description="Methionyl/Leucyl tRNA synthetase" evidence="9">
    <location>
        <begin position="149"/>
        <end position="358"/>
    </location>
</feature>
<comment type="subcellular location">
    <subcellularLocation>
        <location evidence="7">Cytoplasm</location>
    </subcellularLocation>
</comment>
<dbReference type="InterPro" id="IPR015413">
    <property type="entry name" value="Methionyl/Leucyl_tRNA_Synth"/>
</dbReference>
<dbReference type="Gene3D" id="3.40.50.620">
    <property type="entry name" value="HUPs"/>
    <property type="match status" value="1"/>
</dbReference>
<dbReference type="SUPFAM" id="SSF47323">
    <property type="entry name" value="Anticodon-binding domain of a subclass of class I aminoacyl-tRNA synthetases"/>
    <property type="match status" value="1"/>
</dbReference>
<dbReference type="GO" id="GO:0005737">
    <property type="term" value="C:cytoplasm"/>
    <property type="evidence" value="ECO:0007669"/>
    <property type="project" value="UniProtKB-SubCell"/>
</dbReference>
<dbReference type="InterPro" id="IPR014758">
    <property type="entry name" value="Met-tRNA_synth"/>
</dbReference>
<evidence type="ECO:0000259" key="9">
    <source>
        <dbReference type="Pfam" id="PF09334"/>
    </source>
</evidence>
<dbReference type="Proteomes" id="UP000176547">
    <property type="component" value="Unassembled WGS sequence"/>
</dbReference>
<comment type="caution">
    <text evidence="11">The sequence shown here is derived from an EMBL/GenBank/DDBJ whole genome shotgun (WGS) entry which is preliminary data.</text>
</comment>
<keyword evidence="4 7" id="KW-0067">ATP-binding</keyword>
<keyword evidence="6 7" id="KW-0030">Aminoacyl-tRNA synthetase</keyword>
<evidence type="ECO:0000256" key="4">
    <source>
        <dbReference type="ARBA" id="ARBA00022840"/>
    </source>
</evidence>
<dbReference type="AlphaFoldDB" id="A0A1F5NA98"/>
<comment type="function">
    <text evidence="1 7">Is required not only for elongation of protein synthesis but also for the initiation of all mRNA translation through initiator tRNA(fMet) aminoacylation.</text>
</comment>
<gene>
    <name evidence="7" type="primary">metG</name>
    <name evidence="11" type="ORF">A3K06_00420</name>
</gene>
<evidence type="ECO:0000256" key="8">
    <source>
        <dbReference type="RuleBase" id="RU363039"/>
    </source>
</evidence>
<reference evidence="11 12" key="1">
    <citation type="journal article" date="2016" name="Nat. Commun.">
        <title>Thousands of microbial genomes shed light on interconnected biogeochemical processes in an aquifer system.</title>
        <authorList>
            <person name="Anantharaman K."/>
            <person name="Brown C.T."/>
            <person name="Hug L.A."/>
            <person name="Sharon I."/>
            <person name="Castelle C.J."/>
            <person name="Probst A.J."/>
            <person name="Thomas B.C."/>
            <person name="Singh A."/>
            <person name="Wilkins M.J."/>
            <person name="Karaoz U."/>
            <person name="Brodie E.L."/>
            <person name="Williams K.H."/>
            <person name="Hubbard S.S."/>
            <person name="Banfield J.F."/>
        </authorList>
    </citation>
    <scope>NUCLEOTIDE SEQUENCE [LARGE SCALE GENOMIC DNA]</scope>
</reference>
<comment type="similarity">
    <text evidence="8">Belongs to the class-I aminoacyl-tRNA synthetase family.</text>
</comment>
<name>A0A1F5NA98_9BACT</name>
<evidence type="ECO:0000259" key="10">
    <source>
        <dbReference type="Pfam" id="PF19303"/>
    </source>
</evidence>
<comment type="caution">
    <text evidence="7">Lacks conserved residue(s) required for the propagation of feature annotation.</text>
</comment>
<feature type="short sequence motif" description="'HIGH' region" evidence="7">
    <location>
        <begin position="12"/>
        <end position="22"/>
    </location>
</feature>
<feature type="binding site" evidence="7">
    <location>
        <position position="127"/>
    </location>
    <ligand>
        <name>Zn(2+)</name>
        <dbReference type="ChEBI" id="CHEBI:29105"/>
    </ligand>
</feature>
<feature type="domain" description="Methionyl-tRNA synthetase anticodon-binding" evidence="10">
    <location>
        <begin position="394"/>
        <end position="469"/>
    </location>
</feature>
<dbReference type="NCBIfam" id="NF008900">
    <property type="entry name" value="PRK12267.1"/>
    <property type="match status" value="1"/>
</dbReference>
<dbReference type="GO" id="GO:0004825">
    <property type="term" value="F:methionine-tRNA ligase activity"/>
    <property type="evidence" value="ECO:0007669"/>
    <property type="project" value="UniProtKB-UniRule"/>
</dbReference>
<organism evidence="11 12">
    <name type="scientific">Candidatus Doudnabacteria bacterium RIFCSPHIGHO2_01_52_17</name>
    <dbReference type="NCBI Taxonomy" id="1817820"/>
    <lineage>
        <taxon>Bacteria</taxon>
        <taxon>Candidatus Doudnaibacteriota</taxon>
    </lineage>
</organism>
<dbReference type="GO" id="GO:0006431">
    <property type="term" value="P:methionyl-tRNA aminoacylation"/>
    <property type="evidence" value="ECO:0007669"/>
    <property type="project" value="UniProtKB-UniRule"/>
</dbReference>
<keyword evidence="7" id="KW-0963">Cytoplasm</keyword>
<dbReference type="CDD" id="cd00814">
    <property type="entry name" value="MetRS_core"/>
    <property type="match status" value="1"/>
</dbReference>
<comment type="catalytic activity">
    <reaction evidence="7">
        <text>tRNA(Met) + L-methionine + ATP = L-methionyl-tRNA(Met) + AMP + diphosphate</text>
        <dbReference type="Rhea" id="RHEA:13481"/>
        <dbReference type="Rhea" id="RHEA-COMP:9667"/>
        <dbReference type="Rhea" id="RHEA-COMP:9698"/>
        <dbReference type="ChEBI" id="CHEBI:30616"/>
        <dbReference type="ChEBI" id="CHEBI:33019"/>
        <dbReference type="ChEBI" id="CHEBI:57844"/>
        <dbReference type="ChEBI" id="CHEBI:78442"/>
        <dbReference type="ChEBI" id="CHEBI:78530"/>
        <dbReference type="ChEBI" id="CHEBI:456215"/>
        <dbReference type="EC" id="6.1.1.10"/>
    </reaction>
</comment>
<evidence type="ECO:0000256" key="6">
    <source>
        <dbReference type="ARBA" id="ARBA00023146"/>
    </source>
</evidence>
<dbReference type="Pfam" id="PF19303">
    <property type="entry name" value="Anticodon_3"/>
    <property type="match status" value="1"/>
</dbReference>
<feature type="binding site" evidence="7">
    <location>
        <position position="145"/>
    </location>
    <ligand>
        <name>Zn(2+)</name>
        <dbReference type="ChEBI" id="CHEBI:29105"/>
    </ligand>
</feature>
<proteinExistence type="inferred from homology"/>
<keyword evidence="5 7" id="KW-0648">Protein biosynthesis</keyword>
<keyword evidence="3 7" id="KW-0547">Nucleotide-binding</keyword>
<comment type="subunit">
    <text evidence="7">Monomer.</text>
</comment>
<dbReference type="InterPro" id="IPR023457">
    <property type="entry name" value="Met-tRNA_synth_2"/>
</dbReference>
<protein>
    <recommendedName>
        <fullName evidence="7">Methionine--tRNA ligase</fullName>
        <ecNumber evidence="7">6.1.1.10</ecNumber>
    </recommendedName>
    <alternativeName>
        <fullName evidence="7">Methionyl-tRNA synthetase</fullName>
        <shortName evidence="7">MetRS</shortName>
    </alternativeName>
</protein>
<evidence type="ECO:0000256" key="1">
    <source>
        <dbReference type="ARBA" id="ARBA00003314"/>
    </source>
</evidence>
<feature type="binding site" evidence="7">
    <location>
        <position position="148"/>
    </location>
    <ligand>
        <name>Zn(2+)</name>
        <dbReference type="ChEBI" id="CHEBI:29105"/>
    </ligand>
</feature>
<dbReference type="Gene3D" id="2.170.220.10">
    <property type="match status" value="1"/>
</dbReference>
<dbReference type="PANTHER" id="PTHR43326:SF1">
    <property type="entry name" value="METHIONINE--TRNA LIGASE, MITOCHONDRIAL"/>
    <property type="match status" value="1"/>
</dbReference>
<feature type="short sequence motif" description="'KMSKS' region" evidence="7">
    <location>
        <begin position="295"/>
        <end position="299"/>
    </location>
</feature>
<sequence>MLKKFYITTPIYYVNDKPHIGSAYPTIAADVLARFYRYAGVPTFFLTGTDEHGSKIERAAKEAGKSPEEFTHEISAKFSFAWNSLGIAPDDFIRTTEERHEKAVVKFLLDLKKSGKIYEGEYAGLYCVGHEAFLKESELDPAGKCPDHKTKPEKLKEKNWFFKLSGYQDILREKITSGEFQIAPDSRQNEILSFLNQGLEDVAISRPNVKWGIRLPWDGTHTVYVWVDALLNYISALGYPSGENYKKFWPADIHIVGKDIIRFHCIIWPALLHAVGLPWPKKVFAHGYFTLGGQKISKSLGNIIDPNDLVAKFGPDPVRYFLLREIPFGQDGDFSVTKLAARYEGDLANGLGNLFSRLATLIAQNLDGELPDVVKSPKSLDDTDELVRDLKFHEALSRIWEEIAWANKYIDETKPWESAKRDRKLFAEVISNLVALLNEIAKKLAPFMPETAETIRNALSAEKVKKPDPLFPRLDVKTEERKNV</sequence>
<dbReference type="HAMAP" id="MF_01228">
    <property type="entry name" value="Met_tRNA_synth_type2"/>
    <property type="match status" value="1"/>
</dbReference>
<dbReference type="InterPro" id="IPR009080">
    <property type="entry name" value="tRNAsynth_Ia_anticodon-bd"/>
</dbReference>
<dbReference type="PRINTS" id="PR01041">
    <property type="entry name" value="TRNASYNTHMET"/>
</dbReference>
<dbReference type="FunFam" id="2.170.220.10:FF:000003">
    <property type="entry name" value="Methionine--tRNA ligase"/>
    <property type="match status" value="1"/>
</dbReference>
<evidence type="ECO:0000256" key="7">
    <source>
        <dbReference type="HAMAP-Rule" id="MF_01228"/>
    </source>
</evidence>
<dbReference type="PANTHER" id="PTHR43326">
    <property type="entry name" value="METHIONYL-TRNA SYNTHETASE"/>
    <property type="match status" value="1"/>
</dbReference>
<evidence type="ECO:0000256" key="5">
    <source>
        <dbReference type="ARBA" id="ARBA00022917"/>
    </source>
</evidence>
<dbReference type="InterPro" id="IPR014729">
    <property type="entry name" value="Rossmann-like_a/b/a_fold"/>
</dbReference>
<evidence type="ECO:0000313" key="11">
    <source>
        <dbReference type="EMBL" id="OGE74559.1"/>
    </source>
</evidence>
<evidence type="ECO:0000256" key="3">
    <source>
        <dbReference type="ARBA" id="ARBA00022741"/>
    </source>
</evidence>
<dbReference type="EMBL" id="MFEG01000058">
    <property type="protein sequence ID" value="OGE74559.1"/>
    <property type="molecule type" value="Genomic_DNA"/>
</dbReference>
<dbReference type="Gene3D" id="1.10.730.10">
    <property type="entry name" value="Isoleucyl-tRNA Synthetase, Domain 1"/>
    <property type="match status" value="1"/>
</dbReference>
<accession>A0A1F5NA98</accession>